<feature type="compositionally biased region" description="Basic and acidic residues" evidence="1">
    <location>
        <begin position="56"/>
        <end position="70"/>
    </location>
</feature>
<feature type="region of interest" description="Disordered" evidence="1">
    <location>
        <begin position="44"/>
        <end position="81"/>
    </location>
</feature>
<reference evidence="3" key="1">
    <citation type="journal article" date="2016" name="Nature">
        <title>Genome evolution in the allotetraploid frog Xenopus laevis.</title>
        <authorList>
            <person name="Session A.M."/>
            <person name="Uno Y."/>
            <person name="Kwon T."/>
            <person name="Chapman J.A."/>
            <person name="Toyoda A."/>
            <person name="Takahashi S."/>
            <person name="Fukui A."/>
            <person name="Hikosaka A."/>
            <person name="Suzuki A."/>
            <person name="Kondo M."/>
            <person name="van Heeringen S.J."/>
            <person name="Quigley I."/>
            <person name="Heinz S."/>
            <person name="Ogino H."/>
            <person name="Ochi H."/>
            <person name="Hellsten U."/>
            <person name="Lyons J.B."/>
            <person name="Simakov O."/>
            <person name="Putnam N."/>
            <person name="Stites J."/>
            <person name="Kuroki Y."/>
            <person name="Tanaka T."/>
            <person name="Michiue T."/>
            <person name="Watanabe M."/>
            <person name="Bogdanovic O."/>
            <person name="Lister R."/>
            <person name="Georgiou G."/>
            <person name="Paranjpe S.S."/>
            <person name="van Kruijsbergen I."/>
            <person name="Shu S."/>
            <person name="Carlson J."/>
            <person name="Kinoshita T."/>
            <person name="Ohta Y."/>
            <person name="Mawaribuchi S."/>
            <person name="Jenkins J."/>
            <person name="Grimwood J."/>
            <person name="Schmutz J."/>
            <person name="Mitros T."/>
            <person name="Mozaffari S.V."/>
            <person name="Suzuki Y."/>
            <person name="Haramoto Y."/>
            <person name="Yamamoto T.S."/>
            <person name="Takagi C."/>
            <person name="Heald R."/>
            <person name="Miller K."/>
            <person name="Haudenschild C."/>
            <person name="Kitzman J."/>
            <person name="Nakayama T."/>
            <person name="Izutsu Y."/>
            <person name="Robert J."/>
            <person name="Fortriede J."/>
            <person name="Burns K."/>
            <person name="Lotay V."/>
            <person name="Karimi K."/>
            <person name="Yasuoka Y."/>
            <person name="Dichmann D.S."/>
            <person name="Flajnik M.F."/>
            <person name="Houston D.W."/>
            <person name="Shendure J."/>
            <person name="DuPasquier L."/>
            <person name="Vize P.D."/>
            <person name="Zorn A.M."/>
            <person name="Ito M."/>
            <person name="Marcotte E.M."/>
            <person name="Wallingford J.B."/>
            <person name="Ito Y."/>
            <person name="Asashima M."/>
            <person name="Ueno N."/>
            <person name="Matsuda Y."/>
            <person name="Veenstra G.J."/>
            <person name="Fujiyama A."/>
            <person name="Harland R.M."/>
            <person name="Taira M."/>
            <person name="Rokhsar D.S."/>
        </authorList>
    </citation>
    <scope>NUCLEOTIDE SEQUENCE [LARGE SCALE GENOMIC DNA]</scope>
    <source>
        <strain evidence="3">J</strain>
    </source>
</reference>
<evidence type="ECO:0000313" key="2">
    <source>
        <dbReference type="EMBL" id="OCT94577.1"/>
    </source>
</evidence>
<sequence>MMGNGGRFPGMTITRNRISNQLIQCENAWWSSCTHRRTGTCHSQMKEYHRRRPLQHQREERKIPKKEIPITRHSSLQSHENHCRQISSKRCSSYC</sequence>
<dbReference type="AlphaFoldDB" id="A0A974HXY8"/>
<name>A0A974HXY8_XENLA</name>
<organism evidence="2 3">
    <name type="scientific">Xenopus laevis</name>
    <name type="common">African clawed frog</name>
    <dbReference type="NCBI Taxonomy" id="8355"/>
    <lineage>
        <taxon>Eukaryota</taxon>
        <taxon>Metazoa</taxon>
        <taxon>Chordata</taxon>
        <taxon>Craniata</taxon>
        <taxon>Vertebrata</taxon>
        <taxon>Euteleostomi</taxon>
        <taxon>Amphibia</taxon>
        <taxon>Batrachia</taxon>
        <taxon>Anura</taxon>
        <taxon>Pipoidea</taxon>
        <taxon>Pipidae</taxon>
        <taxon>Xenopodinae</taxon>
        <taxon>Xenopus</taxon>
        <taxon>Xenopus</taxon>
    </lineage>
</organism>
<evidence type="ECO:0000313" key="3">
    <source>
        <dbReference type="Proteomes" id="UP000694892"/>
    </source>
</evidence>
<protein>
    <submittedName>
        <fullName evidence="2">Uncharacterized protein</fullName>
    </submittedName>
</protein>
<proteinExistence type="predicted"/>
<dbReference type="Proteomes" id="UP000694892">
    <property type="component" value="Chromosome 2L"/>
</dbReference>
<gene>
    <name evidence="2" type="ORF">XELAEV_18012251mg</name>
</gene>
<dbReference type="EMBL" id="CM004468">
    <property type="protein sequence ID" value="OCT94577.1"/>
    <property type="molecule type" value="Genomic_DNA"/>
</dbReference>
<accession>A0A974HXY8</accession>
<evidence type="ECO:0000256" key="1">
    <source>
        <dbReference type="SAM" id="MobiDB-lite"/>
    </source>
</evidence>
<feature type="compositionally biased region" description="Polar residues" evidence="1">
    <location>
        <begin position="72"/>
        <end position="81"/>
    </location>
</feature>